<dbReference type="Pfam" id="PF09339">
    <property type="entry name" value="HTH_IclR"/>
    <property type="match status" value="1"/>
</dbReference>
<evidence type="ECO:0000259" key="4">
    <source>
        <dbReference type="PROSITE" id="PS51077"/>
    </source>
</evidence>
<dbReference type="EMBL" id="BAABAE010000003">
    <property type="protein sequence ID" value="GAA3738492.1"/>
    <property type="molecule type" value="Genomic_DNA"/>
</dbReference>
<proteinExistence type="predicted"/>
<evidence type="ECO:0000313" key="6">
    <source>
        <dbReference type="EMBL" id="GAA3738492.1"/>
    </source>
</evidence>
<dbReference type="InterPro" id="IPR011991">
    <property type="entry name" value="ArsR-like_HTH"/>
</dbReference>
<evidence type="ECO:0000259" key="5">
    <source>
        <dbReference type="PROSITE" id="PS51078"/>
    </source>
</evidence>
<keyword evidence="7" id="KW-1185">Reference proteome</keyword>
<dbReference type="SMART" id="SM00346">
    <property type="entry name" value="HTH_ICLR"/>
    <property type="match status" value="1"/>
</dbReference>
<feature type="domain" description="IclR-ED" evidence="5">
    <location>
        <begin position="84"/>
        <end position="247"/>
    </location>
</feature>
<dbReference type="PROSITE" id="PS51078">
    <property type="entry name" value="ICLR_ED"/>
    <property type="match status" value="1"/>
</dbReference>
<dbReference type="PANTHER" id="PTHR30136">
    <property type="entry name" value="HELIX-TURN-HELIX TRANSCRIPTIONAL REGULATOR, ICLR FAMILY"/>
    <property type="match status" value="1"/>
</dbReference>
<evidence type="ECO:0000313" key="7">
    <source>
        <dbReference type="Proteomes" id="UP001501004"/>
    </source>
</evidence>
<sequence length="247" mass="26196">METRSTDSVAGPEEAGPEYAVPALDKALDILEALAEEGGGLSQGEIAALVGRTPSQVFRVLQRLERRGWIVRERPSGLYLLSTKMLDLAHRHPPLRGLVAHALPVMRALTDAVHQSCNLSTLDAGRVRVVAQVESPAAFGFRVRVGAEFPIDTPAGRVLTAGAPEGYLRADDSLQPGITDLVAPVVDRDGETVAAITVPYIATSFSDLDIDSVLAEVRSAGETVSSLLQGESPAPVRWPAASARFAE</sequence>
<keyword evidence="1" id="KW-0805">Transcription regulation</keyword>
<dbReference type="SUPFAM" id="SSF55781">
    <property type="entry name" value="GAF domain-like"/>
    <property type="match status" value="1"/>
</dbReference>
<comment type="caution">
    <text evidence="6">The sequence shown here is derived from an EMBL/GenBank/DDBJ whole genome shotgun (WGS) entry which is preliminary data.</text>
</comment>
<dbReference type="Proteomes" id="UP001501004">
    <property type="component" value="Unassembled WGS sequence"/>
</dbReference>
<evidence type="ECO:0000256" key="1">
    <source>
        <dbReference type="ARBA" id="ARBA00023015"/>
    </source>
</evidence>
<evidence type="ECO:0000256" key="2">
    <source>
        <dbReference type="ARBA" id="ARBA00023125"/>
    </source>
</evidence>
<organism evidence="6 7">
    <name type="scientific">Leifsonella bigeumensis</name>
    <dbReference type="NCBI Taxonomy" id="433643"/>
    <lineage>
        <taxon>Bacteria</taxon>
        <taxon>Bacillati</taxon>
        <taxon>Actinomycetota</taxon>
        <taxon>Actinomycetes</taxon>
        <taxon>Micrococcales</taxon>
        <taxon>Microbacteriaceae</taxon>
        <taxon>Leifsonella</taxon>
    </lineage>
</organism>
<dbReference type="InterPro" id="IPR005471">
    <property type="entry name" value="Tscrpt_reg_IclR_N"/>
</dbReference>
<dbReference type="PANTHER" id="PTHR30136:SF7">
    <property type="entry name" value="HTH-TYPE TRANSCRIPTIONAL REGULATOR KDGR-RELATED"/>
    <property type="match status" value="1"/>
</dbReference>
<dbReference type="Gene3D" id="3.30.450.40">
    <property type="match status" value="2"/>
</dbReference>
<evidence type="ECO:0008006" key="8">
    <source>
        <dbReference type="Google" id="ProtNLM"/>
    </source>
</evidence>
<feature type="domain" description="HTH iclR-type" evidence="4">
    <location>
        <begin position="21"/>
        <end position="83"/>
    </location>
</feature>
<name>A0ABP7FFD1_9MICO</name>
<dbReference type="Gene3D" id="1.10.10.10">
    <property type="entry name" value="Winged helix-like DNA-binding domain superfamily/Winged helix DNA-binding domain"/>
    <property type="match status" value="1"/>
</dbReference>
<dbReference type="InterPro" id="IPR036390">
    <property type="entry name" value="WH_DNA-bd_sf"/>
</dbReference>
<dbReference type="InterPro" id="IPR029016">
    <property type="entry name" value="GAF-like_dom_sf"/>
</dbReference>
<accession>A0ABP7FFD1</accession>
<dbReference type="InterPro" id="IPR036388">
    <property type="entry name" value="WH-like_DNA-bd_sf"/>
</dbReference>
<reference evidence="7" key="1">
    <citation type="journal article" date="2019" name="Int. J. Syst. Evol. Microbiol.">
        <title>The Global Catalogue of Microorganisms (GCM) 10K type strain sequencing project: providing services to taxonomists for standard genome sequencing and annotation.</title>
        <authorList>
            <consortium name="The Broad Institute Genomics Platform"/>
            <consortium name="The Broad Institute Genome Sequencing Center for Infectious Disease"/>
            <person name="Wu L."/>
            <person name="Ma J."/>
        </authorList>
    </citation>
    <scope>NUCLEOTIDE SEQUENCE [LARGE SCALE GENOMIC DNA]</scope>
    <source>
        <strain evidence="7">JCM 16949</strain>
    </source>
</reference>
<protein>
    <recommendedName>
        <fullName evidence="8">IclR family transcriptional regulator</fullName>
    </recommendedName>
</protein>
<gene>
    <name evidence="6" type="ORF">GCM10022239_12610</name>
</gene>
<keyword evidence="3" id="KW-0804">Transcription</keyword>
<dbReference type="InterPro" id="IPR014757">
    <property type="entry name" value="Tscrpt_reg_IclR_C"/>
</dbReference>
<dbReference type="SUPFAM" id="SSF46785">
    <property type="entry name" value="Winged helix' DNA-binding domain"/>
    <property type="match status" value="1"/>
</dbReference>
<dbReference type="CDD" id="cd00090">
    <property type="entry name" value="HTH_ARSR"/>
    <property type="match status" value="1"/>
</dbReference>
<dbReference type="RefSeq" id="WP_344754863.1">
    <property type="nucleotide sequence ID" value="NZ_BAABAE010000003.1"/>
</dbReference>
<dbReference type="PROSITE" id="PS51077">
    <property type="entry name" value="HTH_ICLR"/>
    <property type="match status" value="1"/>
</dbReference>
<keyword evidence="2" id="KW-0238">DNA-binding</keyword>
<dbReference type="Pfam" id="PF01614">
    <property type="entry name" value="IclR_C"/>
    <property type="match status" value="1"/>
</dbReference>
<dbReference type="InterPro" id="IPR050707">
    <property type="entry name" value="HTH_MetabolicPath_Reg"/>
</dbReference>
<evidence type="ECO:0000256" key="3">
    <source>
        <dbReference type="ARBA" id="ARBA00023163"/>
    </source>
</evidence>